<accession>A0A7D5KY83</accession>
<dbReference type="EMBL" id="CP058601">
    <property type="protein sequence ID" value="QLG50222.1"/>
    <property type="molecule type" value="Genomic_DNA"/>
</dbReference>
<name>A0A7D5KY83_9EURY</name>
<keyword evidence="3" id="KW-1185">Reference proteome</keyword>
<evidence type="ECO:0000256" key="1">
    <source>
        <dbReference type="SAM" id="MobiDB-lite"/>
    </source>
</evidence>
<proteinExistence type="predicted"/>
<reference evidence="2 3" key="1">
    <citation type="submission" date="2020-07" db="EMBL/GenBank/DDBJ databases">
        <authorList>
            <person name="Cui H."/>
        </authorList>
    </citation>
    <scope>NUCLEOTIDE SEQUENCE [LARGE SCALE GENOMIC DNA]</scope>
    <source>
        <strain evidence="2 3">YPL8</strain>
    </source>
</reference>
<dbReference type="KEGG" id="haly:HYG82_15865"/>
<feature type="region of interest" description="Disordered" evidence="1">
    <location>
        <begin position="47"/>
        <end position="66"/>
    </location>
</feature>
<dbReference type="AlphaFoldDB" id="A0A7D5KY83"/>
<gene>
    <name evidence="2" type="ORF">HYG82_15865</name>
</gene>
<sequence>MTSSVTAASDSFNKFAELSRNGNFEEAEKVAKENDFEYHLNTVRAGHNENGLKSTSGSVSAQHYYKKPSSTGSGEVSLITGKDGREMWVTLYWDLYYNTSPYDFDGQMPKDACVIAWEDSQWGLVGLDTVISWSEVYAAADKIESKKLPVEMQGGGLIGEQNNALGFTVIDWLKDRSGDILLTDRCEGAVQAKLRKQNYPERQPGRIETLYEHTWSIGSLAGWNFLENVSISPTGTVSVSVPIGADSWEEQDDYSA</sequence>
<dbReference type="RefSeq" id="WP_179262520.1">
    <property type="nucleotide sequence ID" value="NZ_CP058601.1"/>
</dbReference>
<dbReference type="Proteomes" id="UP000509241">
    <property type="component" value="Chromosome"/>
</dbReference>
<dbReference type="GeneID" id="56034798"/>
<dbReference type="OrthoDB" id="351273at2157"/>
<feature type="compositionally biased region" description="Polar residues" evidence="1">
    <location>
        <begin position="51"/>
        <end position="61"/>
    </location>
</feature>
<evidence type="ECO:0000313" key="3">
    <source>
        <dbReference type="Proteomes" id="UP000509241"/>
    </source>
</evidence>
<evidence type="ECO:0000313" key="2">
    <source>
        <dbReference type="EMBL" id="QLG50222.1"/>
    </source>
</evidence>
<protein>
    <submittedName>
        <fullName evidence="2">Uncharacterized protein</fullName>
    </submittedName>
</protein>
<organism evidence="2 3">
    <name type="scientific">Natrinema halophilum</name>
    <dbReference type="NCBI Taxonomy" id="1699371"/>
    <lineage>
        <taxon>Archaea</taxon>
        <taxon>Methanobacteriati</taxon>
        <taxon>Methanobacteriota</taxon>
        <taxon>Stenosarchaea group</taxon>
        <taxon>Halobacteria</taxon>
        <taxon>Halobacteriales</taxon>
        <taxon>Natrialbaceae</taxon>
        <taxon>Natrinema</taxon>
    </lineage>
</organism>